<keyword evidence="3" id="KW-1185">Reference proteome</keyword>
<name>A0A0H1B9N7_9EURO</name>
<dbReference type="AlphaFoldDB" id="A0A0H1B9N7"/>
<organism evidence="2 3">
    <name type="scientific">Blastomyces silverae</name>
    <dbReference type="NCBI Taxonomy" id="2060906"/>
    <lineage>
        <taxon>Eukaryota</taxon>
        <taxon>Fungi</taxon>
        <taxon>Dikarya</taxon>
        <taxon>Ascomycota</taxon>
        <taxon>Pezizomycotina</taxon>
        <taxon>Eurotiomycetes</taxon>
        <taxon>Eurotiomycetidae</taxon>
        <taxon>Onygenales</taxon>
        <taxon>Ajellomycetaceae</taxon>
        <taxon>Blastomyces</taxon>
    </lineage>
</organism>
<gene>
    <name evidence="2" type="ORF">EMPG_16786</name>
</gene>
<protein>
    <submittedName>
        <fullName evidence="2">Uncharacterized protein</fullName>
    </submittedName>
</protein>
<dbReference type="Proteomes" id="UP000053573">
    <property type="component" value="Unassembled WGS sequence"/>
</dbReference>
<evidence type="ECO:0000256" key="1">
    <source>
        <dbReference type="SAM" id="MobiDB-lite"/>
    </source>
</evidence>
<comment type="caution">
    <text evidence="2">The sequence shown here is derived from an EMBL/GenBank/DDBJ whole genome shotgun (WGS) entry which is preliminary data.</text>
</comment>
<evidence type="ECO:0000313" key="2">
    <source>
        <dbReference type="EMBL" id="KLJ07737.1"/>
    </source>
</evidence>
<evidence type="ECO:0000313" key="3">
    <source>
        <dbReference type="Proteomes" id="UP000053573"/>
    </source>
</evidence>
<reference evidence="3" key="1">
    <citation type="journal article" date="2015" name="PLoS Genet.">
        <title>The dynamic genome and transcriptome of the human fungal pathogen Blastomyces and close relative Emmonsia.</title>
        <authorList>
            <person name="Munoz J.F."/>
            <person name="Gauthier G.M."/>
            <person name="Desjardins C.A."/>
            <person name="Gallo J.E."/>
            <person name="Holder J."/>
            <person name="Sullivan T.D."/>
            <person name="Marty A.J."/>
            <person name="Carmen J.C."/>
            <person name="Chen Z."/>
            <person name="Ding L."/>
            <person name="Gujja S."/>
            <person name="Magrini V."/>
            <person name="Misas E."/>
            <person name="Mitreva M."/>
            <person name="Priest M."/>
            <person name="Saif S."/>
            <person name="Whiston E.A."/>
            <person name="Young S."/>
            <person name="Zeng Q."/>
            <person name="Goldman W.E."/>
            <person name="Mardis E.R."/>
            <person name="Taylor J.W."/>
            <person name="McEwen J.G."/>
            <person name="Clay O.K."/>
            <person name="Klein B.S."/>
            <person name="Cuomo C.A."/>
        </authorList>
    </citation>
    <scope>NUCLEOTIDE SEQUENCE [LARGE SCALE GENOMIC DNA]</scope>
    <source>
        <strain evidence="3">UAMH 139</strain>
    </source>
</reference>
<accession>A0A0H1B9N7</accession>
<sequence length="96" mass="10753">MLLSKPEQPRFSISRQEASTISWGGIAELLLLQLPLPGGTLQPRRKFPHDIPNPPTKMSPNSTRVMGNSNTRLLNRLSHTDNHCKSQLTLAHYTVI</sequence>
<proteinExistence type="predicted"/>
<feature type="compositionally biased region" description="Polar residues" evidence="1">
    <location>
        <begin position="58"/>
        <end position="68"/>
    </location>
</feature>
<feature type="region of interest" description="Disordered" evidence="1">
    <location>
        <begin position="41"/>
        <end position="68"/>
    </location>
</feature>
<dbReference type="EMBL" id="LDEV01002759">
    <property type="protein sequence ID" value="KLJ07737.1"/>
    <property type="molecule type" value="Genomic_DNA"/>
</dbReference>